<accession>A0A9N8HPZ6</accession>
<feature type="signal peptide" evidence="1">
    <location>
        <begin position="1"/>
        <end position="19"/>
    </location>
</feature>
<reference evidence="2" key="1">
    <citation type="submission" date="2020-06" db="EMBL/GenBank/DDBJ databases">
        <authorList>
            <consortium name="Plant Systems Biology data submission"/>
        </authorList>
    </citation>
    <scope>NUCLEOTIDE SEQUENCE</scope>
    <source>
        <strain evidence="2">D6</strain>
    </source>
</reference>
<dbReference type="AlphaFoldDB" id="A0A9N8HPZ6"/>
<gene>
    <name evidence="2" type="ORF">SEMRO_1229_G254450.1</name>
</gene>
<evidence type="ECO:0000256" key="1">
    <source>
        <dbReference type="SAM" id="SignalP"/>
    </source>
</evidence>
<dbReference type="EMBL" id="CAICTM010001227">
    <property type="protein sequence ID" value="CAB9521756.1"/>
    <property type="molecule type" value="Genomic_DNA"/>
</dbReference>
<keyword evidence="1" id="KW-0732">Signal</keyword>
<name>A0A9N8HPZ6_9STRA</name>
<keyword evidence="3" id="KW-1185">Reference proteome</keyword>
<proteinExistence type="predicted"/>
<feature type="chain" id="PRO_5040133301" evidence="1">
    <location>
        <begin position="20"/>
        <end position="315"/>
    </location>
</feature>
<evidence type="ECO:0000313" key="2">
    <source>
        <dbReference type="EMBL" id="CAB9521756.1"/>
    </source>
</evidence>
<dbReference type="Proteomes" id="UP001153069">
    <property type="component" value="Unassembled WGS sequence"/>
</dbReference>
<comment type="caution">
    <text evidence="2">The sequence shown here is derived from an EMBL/GenBank/DDBJ whole genome shotgun (WGS) entry which is preliminary data.</text>
</comment>
<sequence>MRTPMSLLLVFFLLGLSSAESQANLRGVYRNGDSSGVELSDENPTATEHQSSRELQGVAILNSIISLVTPAVSEKISYVISGYYNDYDLLWLEEEEYSINHRLGSAIAKETGDNAVCGGSDFDVAVDLSVTNFVGAGDLSVDAIAFVDGSQNVQLNRQAFKNGATWSGAWIVDVSFPELVGNTTTTFNAACNVDGQVYNEEQTVNGTVTFTEVKTQSLVTITGDTERVILFLSSSELSNAQIQNFTFAYDALDTTNILGDTPVDDLNFDADEVITNLFNEWEVHTQFDGYIARLLTKAVQEEIDWILPRPLLGFE</sequence>
<evidence type="ECO:0000313" key="3">
    <source>
        <dbReference type="Proteomes" id="UP001153069"/>
    </source>
</evidence>
<organism evidence="2 3">
    <name type="scientific">Seminavis robusta</name>
    <dbReference type="NCBI Taxonomy" id="568900"/>
    <lineage>
        <taxon>Eukaryota</taxon>
        <taxon>Sar</taxon>
        <taxon>Stramenopiles</taxon>
        <taxon>Ochrophyta</taxon>
        <taxon>Bacillariophyta</taxon>
        <taxon>Bacillariophyceae</taxon>
        <taxon>Bacillariophycidae</taxon>
        <taxon>Naviculales</taxon>
        <taxon>Naviculaceae</taxon>
        <taxon>Seminavis</taxon>
    </lineage>
</organism>
<protein>
    <submittedName>
        <fullName evidence="2">Uncharacterized protein</fullName>
    </submittedName>
</protein>